<evidence type="ECO:0000313" key="7">
    <source>
        <dbReference type="EMBL" id="UZJ24533.1"/>
    </source>
</evidence>
<accession>A0ABY6P053</accession>
<keyword evidence="3 6" id="KW-1133">Transmembrane helix</keyword>
<keyword evidence="2 6" id="KW-0812">Transmembrane</keyword>
<dbReference type="RefSeq" id="WP_265382640.1">
    <property type="nucleotide sequence ID" value="NZ_CP110615.1"/>
</dbReference>
<dbReference type="Proteomes" id="UP001164965">
    <property type="component" value="Chromosome"/>
</dbReference>
<organism evidence="7 8">
    <name type="scientific">Rhodococcus antarcticus</name>
    <dbReference type="NCBI Taxonomy" id="2987751"/>
    <lineage>
        <taxon>Bacteria</taxon>
        <taxon>Bacillati</taxon>
        <taxon>Actinomycetota</taxon>
        <taxon>Actinomycetes</taxon>
        <taxon>Mycobacteriales</taxon>
        <taxon>Nocardiaceae</taxon>
        <taxon>Rhodococcus</taxon>
    </lineage>
</organism>
<dbReference type="InterPro" id="IPR007343">
    <property type="entry name" value="Uncharacterised_pept_Zn_put"/>
</dbReference>
<evidence type="ECO:0000256" key="4">
    <source>
        <dbReference type="ARBA" id="ARBA00023136"/>
    </source>
</evidence>
<evidence type="ECO:0000256" key="5">
    <source>
        <dbReference type="SAM" id="MobiDB-lite"/>
    </source>
</evidence>
<evidence type="ECO:0000256" key="3">
    <source>
        <dbReference type="ARBA" id="ARBA00022989"/>
    </source>
</evidence>
<keyword evidence="8" id="KW-1185">Reference proteome</keyword>
<proteinExistence type="predicted"/>
<evidence type="ECO:0000256" key="6">
    <source>
        <dbReference type="SAM" id="Phobius"/>
    </source>
</evidence>
<evidence type="ECO:0000256" key="2">
    <source>
        <dbReference type="ARBA" id="ARBA00022692"/>
    </source>
</evidence>
<sequence length="304" mass="31554">MRYNENARLDASQVQDRRRGGLPASRGGRAAVGGGGLGIVGVIVVVLLTQLGGGSGSSALLDGLGSLQQGQQASPGDLQAECDAVASTAANQDCRLLADINSVQGYWAGQMSSYVPADTVFFSGSVRTACGSATSAAGPFYCPGDQLVYLDADFFRELETRFGARGGPLVEAYVLAHEYGHHVQGLLGTNARVTRGETGPASGSVRLELQADCYAGAWVNHATTAPGPDGQPLILEVTDADVASALDTAARIGDDYIQTQLGGGTVDPESFSHGTSAQRQRWFDAGYRSGDPNRCDTFSTDDLG</sequence>
<protein>
    <submittedName>
        <fullName evidence="7">Neutral zinc metallopeptidase</fullName>
    </submittedName>
</protein>
<evidence type="ECO:0000313" key="8">
    <source>
        <dbReference type="Proteomes" id="UP001164965"/>
    </source>
</evidence>
<dbReference type="EMBL" id="CP110615">
    <property type="protein sequence ID" value="UZJ24533.1"/>
    <property type="molecule type" value="Genomic_DNA"/>
</dbReference>
<dbReference type="PANTHER" id="PTHR30168:SF0">
    <property type="entry name" value="INNER MEMBRANE PROTEIN"/>
    <property type="match status" value="1"/>
</dbReference>
<feature type="region of interest" description="Disordered" evidence="5">
    <location>
        <begin position="1"/>
        <end position="27"/>
    </location>
</feature>
<keyword evidence="4 6" id="KW-0472">Membrane</keyword>
<dbReference type="Pfam" id="PF04228">
    <property type="entry name" value="Zn_peptidase"/>
    <property type="match status" value="1"/>
</dbReference>
<evidence type="ECO:0000256" key="1">
    <source>
        <dbReference type="ARBA" id="ARBA00004167"/>
    </source>
</evidence>
<reference evidence="7" key="1">
    <citation type="submission" date="2022-10" db="EMBL/GenBank/DDBJ databases">
        <title>Rhodococcus sp.75.</title>
        <authorList>
            <person name="Sun M."/>
        </authorList>
    </citation>
    <scope>NUCLEOTIDE SEQUENCE</scope>
    <source>
        <strain evidence="7">75</strain>
    </source>
</reference>
<comment type="subcellular location">
    <subcellularLocation>
        <location evidence="1">Membrane</location>
        <topology evidence="1">Single-pass membrane protein</topology>
    </subcellularLocation>
</comment>
<dbReference type="PANTHER" id="PTHR30168">
    <property type="entry name" value="PUTATIVE MEMBRANE PROTEIN YPFJ"/>
    <property type="match status" value="1"/>
</dbReference>
<feature type="transmembrane region" description="Helical" evidence="6">
    <location>
        <begin position="27"/>
        <end position="48"/>
    </location>
</feature>
<gene>
    <name evidence="7" type="ORF">RHODO2019_15610</name>
</gene>
<name>A0ABY6P053_9NOCA</name>